<dbReference type="Pfam" id="PF00270">
    <property type="entry name" value="DEAD"/>
    <property type="match status" value="1"/>
</dbReference>
<keyword evidence="10" id="KW-1185">Reference proteome</keyword>
<evidence type="ECO:0000256" key="3">
    <source>
        <dbReference type="ARBA" id="ARBA00022801"/>
    </source>
</evidence>
<keyword evidence="5" id="KW-0067">ATP-binding</keyword>
<dbReference type="PROSITE" id="PS51194">
    <property type="entry name" value="HELICASE_CTER"/>
    <property type="match status" value="1"/>
</dbReference>
<dbReference type="PANTHER" id="PTHR47958">
    <property type="entry name" value="ATP-DEPENDENT RNA HELICASE DBP3"/>
    <property type="match status" value="1"/>
</dbReference>
<reference evidence="9" key="1">
    <citation type="journal article" date="2020" name="Cell">
        <title>Large-Scale Comparative Analyses of Tick Genomes Elucidate Their Genetic Diversity and Vector Capacities.</title>
        <authorList>
            <consortium name="Tick Genome and Microbiome Consortium (TIGMIC)"/>
            <person name="Jia N."/>
            <person name="Wang J."/>
            <person name="Shi W."/>
            <person name="Du L."/>
            <person name="Sun Y."/>
            <person name="Zhan W."/>
            <person name="Jiang J.F."/>
            <person name="Wang Q."/>
            <person name="Zhang B."/>
            <person name="Ji P."/>
            <person name="Bell-Sakyi L."/>
            <person name="Cui X.M."/>
            <person name="Yuan T.T."/>
            <person name="Jiang B.G."/>
            <person name="Yang W.F."/>
            <person name="Lam T.T."/>
            <person name="Chang Q.C."/>
            <person name="Ding S.J."/>
            <person name="Wang X.J."/>
            <person name="Zhu J.G."/>
            <person name="Ruan X.D."/>
            <person name="Zhao L."/>
            <person name="Wei J.T."/>
            <person name="Ye R.Z."/>
            <person name="Que T.C."/>
            <person name="Du C.H."/>
            <person name="Zhou Y.H."/>
            <person name="Cheng J.X."/>
            <person name="Dai P.F."/>
            <person name="Guo W.B."/>
            <person name="Han X.H."/>
            <person name="Huang E.J."/>
            <person name="Li L.F."/>
            <person name="Wei W."/>
            <person name="Gao Y.C."/>
            <person name="Liu J.Z."/>
            <person name="Shao H.Z."/>
            <person name="Wang X."/>
            <person name="Wang C.C."/>
            <person name="Yang T.C."/>
            <person name="Huo Q.B."/>
            <person name="Li W."/>
            <person name="Chen H.Y."/>
            <person name="Chen S.E."/>
            <person name="Zhou L.G."/>
            <person name="Ni X.B."/>
            <person name="Tian J.H."/>
            <person name="Sheng Y."/>
            <person name="Liu T."/>
            <person name="Pan Y.S."/>
            <person name="Xia L.Y."/>
            <person name="Li J."/>
            <person name="Zhao F."/>
            <person name="Cao W.C."/>
        </authorList>
    </citation>
    <scope>NUCLEOTIDE SEQUENCE</scope>
    <source>
        <strain evidence="9">Rmic-2018</strain>
    </source>
</reference>
<dbReference type="SUPFAM" id="SSF52540">
    <property type="entry name" value="P-loop containing nucleoside triphosphate hydrolases"/>
    <property type="match status" value="2"/>
</dbReference>
<dbReference type="PROSITE" id="PS51192">
    <property type="entry name" value="HELICASE_ATP_BIND_1"/>
    <property type="match status" value="1"/>
</dbReference>
<dbReference type="Gene3D" id="3.40.50.300">
    <property type="entry name" value="P-loop containing nucleotide triphosphate hydrolases"/>
    <property type="match status" value="2"/>
</dbReference>
<feature type="compositionally biased region" description="Basic and acidic residues" evidence="6">
    <location>
        <begin position="1"/>
        <end position="12"/>
    </location>
</feature>
<dbReference type="InterPro" id="IPR001650">
    <property type="entry name" value="Helicase_C-like"/>
</dbReference>
<keyword evidence="3" id="KW-0378">Hydrolase</keyword>
<dbReference type="InterPro" id="IPR011545">
    <property type="entry name" value="DEAD/DEAH_box_helicase_dom"/>
</dbReference>
<dbReference type="Pfam" id="PF00271">
    <property type="entry name" value="Helicase_C"/>
    <property type="match status" value="1"/>
</dbReference>
<keyword evidence="2" id="KW-0547">Nucleotide-binding</keyword>
<feature type="region of interest" description="Disordered" evidence="6">
    <location>
        <begin position="1"/>
        <end position="36"/>
    </location>
</feature>
<sequence>MSKRDRIGDGHRNVAKWRRHRASRQPRPSQLSSSLHLPPWHHIKLPPFEKNWYREHVNTALRSDDEVDHFRKSNGITVKGDYVPKPILCASEAILPNSVIKTIQDQSTFTLTAVQAQCWPVALQGRDLLVTLQNSPEGKTLAYLVPAIVHAMNQPPVQPGDGPIAVVLVSVRETARLAQQAASKFEMHTGVRSTCLVSRDTDGQQDTHLKRSNELCVATPGHLLSLLQEGKVNLSRCTVVVVDELDRMLLLGLEPVIRQVFKYVRPDRQTLVWAAAPLSMDARAFAIEICVHGPVEIIVEPPRGLVDPQVRHDVRVCGDAGKMDVFAAICEELFNGERADQKEEKAIVFADSAQTVDDLTRMIRRYPRCVIGVHGHQAAGNRQWAINAFRVGWYAVLVTTGSVSRRLDTSEKVQFVVNYDYPGGRDEYIRRTGLATSAVYTIFTPRNYQHAKELKSILDSAKQEAWHFAEGERGEKQTDVGARQAYVVESIVESQLETSVQVLKKPHLFMHHQNRALFNKAHTKRHPSSMHTPVPRKSQVLVQALNTSYLFMHQRNRASPLQQSENKTMPKSGWSKNVHRQVHVCRAKGRWGCAVALVDSSWSRGVGEDGGKRTLRVDTMVVGRLGRVPPTYRRGDLRRRVTN</sequence>
<evidence type="ECO:0000256" key="5">
    <source>
        <dbReference type="ARBA" id="ARBA00022840"/>
    </source>
</evidence>
<dbReference type="VEuPathDB" id="VectorBase:LOC119181624"/>
<evidence type="ECO:0000256" key="4">
    <source>
        <dbReference type="ARBA" id="ARBA00022806"/>
    </source>
</evidence>
<keyword evidence="4" id="KW-0347">Helicase</keyword>
<feature type="domain" description="Helicase C-terminal" evidence="8">
    <location>
        <begin position="329"/>
        <end position="481"/>
    </location>
</feature>
<organism evidence="9 10">
    <name type="scientific">Rhipicephalus microplus</name>
    <name type="common">Cattle tick</name>
    <name type="synonym">Boophilus microplus</name>
    <dbReference type="NCBI Taxonomy" id="6941"/>
    <lineage>
        <taxon>Eukaryota</taxon>
        <taxon>Metazoa</taxon>
        <taxon>Ecdysozoa</taxon>
        <taxon>Arthropoda</taxon>
        <taxon>Chelicerata</taxon>
        <taxon>Arachnida</taxon>
        <taxon>Acari</taxon>
        <taxon>Parasitiformes</taxon>
        <taxon>Ixodida</taxon>
        <taxon>Ixodoidea</taxon>
        <taxon>Ixodidae</taxon>
        <taxon>Rhipicephalinae</taxon>
        <taxon>Rhipicephalus</taxon>
        <taxon>Boophilus</taxon>
    </lineage>
</organism>
<evidence type="ECO:0000256" key="1">
    <source>
        <dbReference type="ARBA" id="ARBA00012552"/>
    </source>
</evidence>
<reference evidence="9" key="2">
    <citation type="submission" date="2021-09" db="EMBL/GenBank/DDBJ databases">
        <authorList>
            <person name="Jia N."/>
            <person name="Wang J."/>
            <person name="Shi W."/>
            <person name="Du L."/>
            <person name="Sun Y."/>
            <person name="Zhan W."/>
            <person name="Jiang J."/>
            <person name="Wang Q."/>
            <person name="Zhang B."/>
            <person name="Ji P."/>
            <person name="Sakyi L.B."/>
            <person name="Cui X."/>
            <person name="Yuan T."/>
            <person name="Jiang B."/>
            <person name="Yang W."/>
            <person name="Lam T.T.-Y."/>
            <person name="Chang Q."/>
            <person name="Ding S."/>
            <person name="Wang X."/>
            <person name="Zhu J."/>
            <person name="Ruan X."/>
            <person name="Zhao L."/>
            <person name="Wei J."/>
            <person name="Que T."/>
            <person name="Du C."/>
            <person name="Cheng J."/>
            <person name="Dai P."/>
            <person name="Han X."/>
            <person name="Huang E."/>
            <person name="Gao Y."/>
            <person name="Liu J."/>
            <person name="Shao H."/>
            <person name="Ye R."/>
            <person name="Li L."/>
            <person name="Wei W."/>
            <person name="Wang X."/>
            <person name="Wang C."/>
            <person name="Huo Q."/>
            <person name="Li W."/>
            <person name="Guo W."/>
            <person name="Chen H."/>
            <person name="Chen S."/>
            <person name="Zhou L."/>
            <person name="Zhou L."/>
            <person name="Ni X."/>
            <person name="Tian J."/>
            <person name="Zhou Y."/>
            <person name="Sheng Y."/>
            <person name="Liu T."/>
            <person name="Pan Y."/>
            <person name="Xia L."/>
            <person name="Li J."/>
            <person name="Zhao F."/>
            <person name="Cao W."/>
        </authorList>
    </citation>
    <scope>NUCLEOTIDE SEQUENCE</scope>
    <source>
        <strain evidence="9">Rmic-2018</strain>
        <tissue evidence="9">Larvae</tissue>
    </source>
</reference>
<dbReference type="EC" id="3.6.4.13" evidence="1"/>
<name>A0A9J6EM35_RHIMP</name>
<evidence type="ECO:0000259" key="8">
    <source>
        <dbReference type="PROSITE" id="PS51194"/>
    </source>
</evidence>
<gene>
    <name evidence="9" type="ORF">HPB51_005787</name>
</gene>
<accession>A0A9J6EM35</accession>
<evidence type="ECO:0000313" key="10">
    <source>
        <dbReference type="Proteomes" id="UP000821866"/>
    </source>
</evidence>
<evidence type="ECO:0000256" key="6">
    <source>
        <dbReference type="SAM" id="MobiDB-lite"/>
    </source>
</evidence>
<dbReference type="EMBL" id="JABSTU010000003">
    <property type="protein sequence ID" value="KAH8035505.1"/>
    <property type="molecule type" value="Genomic_DNA"/>
</dbReference>
<feature type="compositionally biased region" description="Basic residues" evidence="6">
    <location>
        <begin position="13"/>
        <end position="24"/>
    </location>
</feature>
<feature type="domain" description="Helicase ATP-binding" evidence="7">
    <location>
        <begin position="119"/>
        <end position="295"/>
    </location>
</feature>
<evidence type="ECO:0000256" key="2">
    <source>
        <dbReference type="ARBA" id="ARBA00022741"/>
    </source>
</evidence>
<comment type="caution">
    <text evidence="9">The sequence shown here is derived from an EMBL/GenBank/DDBJ whole genome shotgun (WGS) entry which is preliminary data.</text>
</comment>
<dbReference type="AlphaFoldDB" id="A0A9J6EM35"/>
<protein>
    <recommendedName>
        <fullName evidence="1">RNA helicase</fullName>
        <ecNumber evidence="1">3.6.4.13</ecNumber>
    </recommendedName>
</protein>
<dbReference type="Proteomes" id="UP000821866">
    <property type="component" value="Chromosome 11"/>
</dbReference>
<dbReference type="InterPro" id="IPR014001">
    <property type="entry name" value="Helicase_ATP-bd"/>
</dbReference>
<feature type="compositionally biased region" description="Low complexity" evidence="6">
    <location>
        <begin position="25"/>
        <end position="35"/>
    </location>
</feature>
<dbReference type="SMART" id="SM00487">
    <property type="entry name" value="DEXDc"/>
    <property type="match status" value="1"/>
</dbReference>
<evidence type="ECO:0000313" key="9">
    <source>
        <dbReference type="EMBL" id="KAH8035505.1"/>
    </source>
</evidence>
<dbReference type="GO" id="GO:0016787">
    <property type="term" value="F:hydrolase activity"/>
    <property type="evidence" value="ECO:0007669"/>
    <property type="project" value="UniProtKB-KW"/>
</dbReference>
<proteinExistence type="predicted"/>
<dbReference type="GO" id="GO:0005524">
    <property type="term" value="F:ATP binding"/>
    <property type="evidence" value="ECO:0007669"/>
    <property type="project" value="UniProtKB-KW"/>
</dbReference>
<evidence type="ECO:0000259" key="7">
    <source>
        <dbReference type="PROSITE" id="PS51192"/>
    </source>
</evidence>
<dbReference type="GO" id="GO:0003724">
    <property type="term" value="F:RNA helicase activity"/>
    <property type="evidence" value="ECO:0007669"/>
    <property type="project" value="UniProtKB-EC"/>
</dbReference>
<dbReference type="GO" id="GO:0003676">
    <property type="term" value="F:nucleic acid binding"/>
    <property type="evidence" value="ECO:0007669"/>
    <property type="project" value="InterPro"/>
</dbReference>
<dbReference type="InterPro" id="IPR027417">
    <property type="entry name" value="P-loop_NTPase"/>
</dbReference>